<dbReference type="EMBL" id="KN275962">
    <property type="protein sequence ID" value="EEH49404.2"/>
    <property type="molecule type" value="Genomic_DNA"/>
</dbReference>
<accession>C1GDZ7</accession>
<protein>
    <submittedName>
        <fullName evidence="1">Uncharacterized protein</fullName>
    </submittedName>
</protein>
<name>C1GDZ7_PARBD</name>
<keyword evidence="2" id="KW-1185">Reference proteome</keyword>
<gene>
    <name evidence="1" type="ORF">PADG_05483</name>
</gene>
<dbReference type="RefSeq" id="XP_010760761.1">
    <property type="nucleotide sequence ID" value="XM_010762459.1"/>
</dbReference>
<dbReference type="GeneID" id="22584405"/>
<dbReference type="AlphaFoldDB" id="C1GDZ7"/>
<dbReference type="HOGENOM" id="CLU_1635930_0_0_1"/>
<sequence>MNLLQAKPPKFYTGSLARFGFPTSPSLQRPAHKVVATQQTTRALHRVWRDALFPVTWKLIGSFRGMQRVLHRILNCWVTEKPSIPQATSYDPRRHKAAGYACTVTVLKLCTPGPVVSSLTFASGRSCRGRVCAPRPRFIQGKTAKNTVQMYRRFVLSLRPGQL</sequence>
<dbReference type="Proteomes" id="UP000001628">
    <property type="component" value="Unassembled WGS sequence"/>
</dbReference>
<organism evidence="1 2">
    <name type="scientific">Paracoccidioides brasiliensis (strain Pb18)</name>
    <dbReference type="NCBI Taxonomy" id="502780"/>
    <lineage>
        <taxon>Eukaryota</taxon>
        <taxon>Fungi</taxon>
        <taxon>Dikarya</taxon>
        <taxon>Ascomycota</taxon>
        <taxon>Pezizomycotina</taxon>
        <taxon>Eurotiomycetes</taxon>
        <taxon>Eurotiomycetidae</taxon>
        <taxon>Onygenales</taxon>
        <taxon>Ajellomycetaceae</taxon>
        <taxon>Paracoccidioides</taxon>
    </lineage>
</organism>
<dbReference type="InParanoid" id="C1GDZ7"/>
<reference evidence="1 2" key="1">
    <citation type="journal article" date="2011" name="PLoS Genet.">
        <title>Comparative genomic analysis of human fungal pathogens causing paracoccidioidomycosis.</title>
        <authorList>
            <person name="Desjardins C.A."/>
            <person name="Champion M.D."/>
            <person name="Holder J.W."/>
            <person name="Muszewska A."/>
            <person name="Goldberg J."/>
            <person name="Bailao A.M."/>
            <person name="Brigido M.M."/>
            <person name="Ferreira M.E."/>
            <person name="Garcia A.M."/>
            <person name="Grynberg M."/>
            <person name="Gujja S."/>
            <person name="Heiman D.I."/>
            <person name="Henn M.R."/>
            <person name="Kodira C.D."/>
            <person name="Leon-Narvaez H."/>
            <person name="Longo L.V."/>
            <person name="Ma L.J."/>
            <person name="Malavazi I."/>
            <person name="Matsuo A.L."/>
            <person name="Morais F.V."/>
            <person name="Pereira M."/>
            <person name="Rodriguez-Brito S."/>
            <person name="Sakthikumar S."/>
            <person name="Salem-Izacc S.M."/>
            <person name="Sykes S.M."/>
            <person name="Teixeira M.M."/>
            <person name="Vallejo M.C."/>
            <person name="Walter M.E."/>
            <person name="Yandava C."/>
            <person name="Young S."/>
            <person name="Zeng Q."/>
            <person name="Zucker J."/>
            <person name="Felipe M.S."/>
            <person name="Goldman G.H."/>
            <person name="Haas B.J."/>
            <person name="McEwen J.G."/>
            <person name="Nino-Vega G."/>
            <person name="Puccia R."/>
            <person name="San-Blas G."/>
            <person name="Soares C.M."/>
            <person name="Birren B.W."/>
            <person name="Cuomo C.A."/>
        </authorList>
    </citation>
    <scope>NUCLEOTIDE SEQUENCE [LARGE SCALE GENOMIC DNA]</scope>
    <source>
        <strain evidence="1 2">Pb18</strain>
    </source>
</reference>
<proteinExistence type="predicted"/>
<evidence type="ECO:0000313" key="2">
    <source>
        <dbReference type="Proteomes" id="UP000001628"/>
    </source>
</evidence>
<dbReference type="KEGG" id="pbn:PADG_05483"/>
<dbReference type="VEuPathDB" id="FungiDB:PADG_05483"/>
<evidence type="ECO:0000313" key="1">
    <source>
        <dbReference type="EMBL" id="EEH49404.2"/>
    </source>
</evidence>